<dbReference type="Proteomes" id="UP001302676">
    <property type="component" value="Unassembled WGS sequence"/>
</dbReference>
<evidence type="ECO:0000256" key="1">
    <source>
        <dbReference type="SAM" id="MobiDB-lite"/>
    </source>
</evidence>
<accession>A0AAN6V595</accession>
<feature type="region of interest" description="Disordered" evidence="1">
    <location>
        <begin position="421"/>
        <end position="445"/>
    </location>
</feature>
<comment type="caution">
    <text evidence="3">The sequence shown here is derived from an EMBL/GenBank/DDBJ whole genome shotgun (WGS) entry which is preliminary data.</text>
</comment>
<dbReference type="EMBL" id="MU853572">
    <property type="protein sequence ID" value="KAK4144987.1"/>
    <property type="molecule type" value="Genomic_DNA"/>
</dbReference>
<keyword evidence="2" id="KW-1133">Transmembrane helix</keyword>
<evidence type="ECO:0000313" key="3">
    <source>
        <dbReference type="EMBL" id="KAK4144987.1"/>
    </source>
</evidence>
<sequence>MVLTTTFSPDPSCYAPSNLWLGGNNNYGCGTYYEPFASRPTAAVSVHDCAFPRLGPNTVGPDSRSAYDCYQNNPYTSAYTAYSDCPEGMTGVDTKTTAWAYGLTIVGTTCCPTAYDFVGPDFTPTALPSVIHGTTFPVTFPTAGMCKATSIQSLSDQTVTLTATASPLSTTEIAWDYDNGFLVAEPARIYQTLYPDIEPGTTSTCWGRCPSQSWSSTGPGPTPAPTGTYVPPPSAAVTQFAPAPTCLDESNLWIISASCYLNDGGPIASPPWIQCTYTELGAPNPSDSACYQQSTATTVDNTKAYYSDCPAGYTPAATTLYKPFDLPLYESVKTETFDVVVTAYTCCPQAASVVDDAGSAHPIPFTTTDYDGFKTVHDGQTHSVFMYVVPRCVATHISALDHKTVTLGLYSDGRVWDKRDVSPATTAPAGLGKRQLNPPSEPLGTTQAVWDAEHDLLFANVQQVSWTVFHGTYTCYEGCDDYFTYSYHNTDPNYTPSTTTTTSATTPPTTTGGGTAGATEKLPDTVTPSLSTGVAARVLARGGTRGPVAGMPAVALVVVTVLQVVVVGALA</sequence>
<keyword evidence="4" id="KW-1185">Reference proteome</keyword>
<feature type="region of interest" description="Disordered" evidence="1">
    <location>
        <begin position="496"/>
        <end position="527"/>
    </location>
</feature>
<gene>
    <name evidence="3" type="ORF">C8A04DRAFT_27235</name>
</gene>
<reference evidence="3" key="1">
    <citation type="journal article" date="2023" name="Mol. Phylogenet. Evol.">
        <title>Genome-scale phylogeny and comparative genomics of the fungal order Sordariales.</title>
        <authorList>
            <person name="Hensen N."/>
            <person name="Bonometti L."/>
            <person name="Westerberg I."/>
            <person name="Brannstrom I.O."/>
            <person name="Guillou S."/>
            <person name="Cros-Aarteil S."/>
            <person name="Calhoun S."/>
            <person name="Haridas S."/>
            <person name="Kuo A."/>
            <person name="Mondo S."/>
            <person name="Pangilinan J."/>
            <person name="Riley R."/>
            <person name="LaButti K."/>
            <person name="Andreopoulos B."/>
            <person name="Lipzen A."/>
            <person name="Chen C."/>
            <person name="Yan M."/>
            <person name="Daum C."/>
            <person name="Ng V."/>
            <person name="Clum A."/>
            <person name="Steindorff A."/>
            <person name="Ohm R.A."/>
            <person name="Martin F."/>
            <person name="Silar P."/>
            <person name="Natvig D.O."/>
            <person name="Lalanne C."/>
            <person name="Gautier V."/>
            <person name="Ament-Velasquez S.L."/>
            <person name="Kruys A."/>
            <person name="Hutchinson M.I."/>
            <person name="Powell A.J."/>
            <person name="Barry K."/>
            <person name="Miller A.N."/>
            <person name="Grigoriev I.V."/>
            <person name="Debuchy R."/>
            <person name="Gladieux P."/>
            <person name="Hiltunen Thoren M."/>
            <person name="Johannesson H."/>
        </authorList>
    </citation>
    <scope>NUCLEOTIDE SEQUENCE</scope>
    <source>
        <strain evidence="3">CBS 141.50</strain>
    </source>
</reference>
<name>A0AAN6V595_9PEZI</name>
<proteinExistence type="predicted"/>
<dbReference type="RefSeq" id="XP_062638358.1">
    <property type="nucleotide sequence ID" value="XM_062780230.1"/>
</dbReference>
<feature type="transmembrane region" description="Helical" evidence="2">
    <location>
        <begin position="549"/>
        <end position="570"/>
    </location>
</feature>
<reference evidence="3" key="2">
    <citation type="submission" date="2023-05" db="EMBL/GenBank/DDBJ databases">
        <authorList>
            <consortium name="Lawrence Berkeley National Laboratory"/>
            <person name="Steindorff A."/>
            <person name="Hensen N."/>
            <person name="Bonometti L."/>
            <person name="Westerberg I."/>
            <person name="Brannstrom I.O."/>
            <person name="Guillou S."/>
            <person name="Cros-Aarteil S."/>
            <person name="Calhoun S."/>
            <person name="Haridas S."/>
            <person name="Kuo A."/>
            <person name="Mondo S."/>
            <person name="Pangilinan J."/>
            <person name="Riley R."/>
            <person name="Labutti K."/>
            <person name="Andreopoulos B."/>
            <person name="Lipzen A."/>
            <person name="Chen C."/>
            <person name="Yanf M."/>
            <person name="Daum C."/>
            <person name="Ng V."/>
            <person name="Clum A."/>
            <person name="Ohm R."/>
            <person name="Martin F."/>
            <person name="Silar P."/>
            <person name="Natvig D."/>
            <person name="Lalanne C."/>
            <person name="Gautier V."/>
            <person name="Ament-Velasquez S.L."/>
            <person name="Kruys A."/>
            <person name="Hutchinson M.I."/>
            <person name="Powell A.J."/>
            <person name="Barry K."/>
            <person name="Miller A.N."/>
            <person name="Grigoriev I.V."/>
            <person name="Debuchy R."/>
            <person name="Gladieux P."/>
            <person name="Thoren M.H."/>
            <person name="Johannesson H."/>
        </authorList>
    </citation>
    <scope>NUCLEOTIDE SEQUENCE</scope>
    <source>
        <strain evidence="3">CBS 141.50</strain>
    </source>
</reference>
<keyword evidence="2" id="KW-0812">Transmembrane</keyword>
<evidence type="ECO:0000256" key="2">
    <source>
        <dbReference type="SAM" id="Phobius"/>
    </source>
</evidence>
<protein>
    <submittedName>
        <fullName evidence="3">Uncharacterized protein</fullName>
    </submittedName>
</protein>
<dbReference type="GeneID" id="87816843"/>
<keyword evidence="2" id="KW-0472">Membrane</keyword>
<dbReference type="AlphaFoldDB" id="A0AAN6V595"/>
<evidence type="ECO:0000313" key="4">
    <source>
        <dbReference type="Proteomes" id="UP001302676"/>
    </source>
</evidence>
<organism evidence="3 4">
    <name type="scientific">Dichotomopilus funicola</name>
    <dbReference type="NCBI Taxonomy" id="1934379"/>
    <lineage>
        <taxon>Eukaryota</taxon>
        <taxon>Fungi</taxon>
        <taxon>Dikarya</taxon>
        <taxon>Ascomycota</taxon>
        <taxon>Pezizomycotina</taxon>
        <taxon>Sordariomycetes</taxon>
        <taxon>Sordariomycetidae</taxon>
        <taxon>Sordariales</taxon>
        <taxon>Chaetomiaceae</taxon>
        <taxon>Dichotomopilus</taxon>
    </lineage>
</organism>
<feature type="compositionally biased region" description="Low complexity" evidence="1">
    <location>
        <begin position="496"/>
        <end position="510"/>
    </location>
</feature>